<evidence type="ECO:0000313" key="1">
    <source>
        <dbReference type="EMBL" id="CRZ09082.1"/>
    </source>
</evidence>
<protein>
    <recommendedName>
        <fullName evidence="2">EF-hand domain-containing protein</fullName>
    </recommendedName>
</protein>
<proteinExistence type="predicted"/>
<dbReference type="AlphaFoldDB" id="A0A0H5R5M6"/>
<accession>A0A0H5R5M6</accession>
<dbReference type="EMBL" id="HACM01008640">
    <property type="protein sequence ID" value="CRZ09082.1"/>
    <property type="molecule type" value="Transcribed_RNA"/>
</dbReference>
<evidence type="ECO:0008006" key="2">
    <source>
        <dbReference type="Google" id="ProtNLM"/>
    </source>
</evidence>
<sequence>MTVSRIELMRSLKDSPVSEDDAVAMFAWANKSPDDDVWDAEDLRLFLVELCIAFDLDPVVTDESVESAIRELQLDSNEHGRISKMEWKSFFLYLLDSPLNHLANSAFRSNPRSTSQPAYPSGQTVVISFAGPNVMSLNKVIAQSAIRKAVGATTSFEFAKKGENAAMLVVFETPILVETALSLHELPTLDISDINVSRYNTGAVFPSWAQPASTPTRNPGMVAKALASTVLFGAMVGSQARVLDERVGFSSTAKSAFLTTKGAVVDTDQKLGISRSVKEAASTVDHKLHISETAAKATKKTSEAIDQVKETEQAKTAMASVGEWFGKLKLAAGGLKAETEVAIEQKRLSK</sequence>
<name>A0A0H5R5M6_9EUKA</name>
<reference evidence="1" key="1">
    <citation type="submission" date="2015-04" db="EMBL/GenBank/DDBJ databases">
        <title>The genome sequence of the plant pathogenic Rhizarian Plasmodiophora brassicae reveals insights in its biotrophic life cycle and the origin of chitin synthesis.</title>
        <authorList>
            <person name="Schwelm A."/>
            <person name="Fogelqvist J."/>
            <person name="Knaust A."/>
            <person name="Julke S."/>
            <person name="Lilja T."/>
            <person name="Dhandapani V."/>
            <person name="Bonilla-Rosso G."/>
            <person name="Karlsson M."/>
            <person name="Shevchenko A."/>
            <person name="Choi S.R."/>
            <person name="Kim H.G."/>
            <person name="Park J.Y."/>
            <person name="Lim Y.P."/>
            <person name="Ludwig-Muller J."/>
            <person name="Dixelius C."/>
        </authorList>
    </citation>
    <scope>NUCLEOTIDE SEQUENCE</scope>
    <source>
        <tissue evidence="1">Potato root galls</tissue>
    </source>
</reference>
<organism evidence="1">
    <name type="scientific">Spongospora subterranea</name>
    <dbReference type="NCBI Taxonomy" id="70186"/>
    <lineage>
        <taxon>Eukaryota</taxon>
        <taxon>Sar</taxon>
        <taxon>Rhizaria</taxon>
        <taxon>Endomyxa</taxon>
        <taxon>Phytomyxea</taxon>
        <taxon>Plasmodiophorida</taxon>
        <taxon>Plasmodiophoridae</taxon>
        <taxon>Spongospora</taxon>
    </lineage>
</organism>